<dbReference type="Proteomes" id="UP001642540">
    <property type="component" value="Unassembled WGS sequence"/>
</dbReference>
<keyword evidence="1" id="KW-0175">Coiled coil</keyword>
<keyword evidence="3" id="KW-1185">Reference proteome</keyword>
<proteinExistence type="predicted"/>
<dbReference type="EMBL" id="CAXLJM020000027">
    <property type="protein sequence ID" value="CAL8094471.1"/>
    <property type="molecule type" value="Genomic_DNA"/>
</dbReference>
<gene>
    <name evidence="2" type="ORF">ODALV1_LOCUS8785</name>
</gene>
<evidence type="ECO:0000313" key="2">
    <source>
        <dbReference type="EMBL" id="CAL8094471.1"/>
    </source>
</evidence>
<reference evidence="2 3" key="1">
    <citation type="submission" date="2024-08" db="EMBL/GenBank/DDBJ databases">
        <authorList>
            <person name="Cucini C."/>
            <person name="Frati F."/>
        </authorList>
    </citation>
    <scope>NUCLEOTIDE SEQUENCE [LARGE SCALE GENOMIC DNA]</scope>
</reference>
<evidence type="ECO:0000256" key="1">
    <source>
        <dbReference type="SAM" id="Coils"/>
    </source>
</evidence>
<comment type="caution">
    <text evidence="2">The sequence shown here is derived from an EMBL/GenBank/DDBJ whole genome shotgun (WGS) entry which is preliminary data.</text>
</comment>
<protein>
    <submittedName>
        <fullName evidence="2">Uncharacterized protein</fullName>
    </submittedName>
</protein>
<organism evidence="2 3">
    <name type="scientific">Orchesella dallaii</name>
    <dbReference type="NCBI Taxonomy" id="48710"/>
    <lineage>
        <taxon>Eukaryota</taxon>
        <taxon>Metazoa</taxon>
        <taxon>Ecdysozoa</taxon>
        <taxon>Arthropoda</taxon>
        <taxon>Hexapoda</taxon>
        <taxon>Collembola</taxon>
        <taxon>Entomobryomorpha</taxon>
        <taxon>Entomobryoidea</taxon>
        <taxon>Orchesellidae</taxon>
        <taxon>Orchesellinae</taxon>
        <taxon>Orchesella</taxon>
    </lineage>
</organism>
<name>A0ABP1QDL8_9HEXA</name>
<evidence type="ECO:0000313" key="3">
    <source>
        <dbReference type="Proteomes" id="UP001642540"/>
    </source>
</evidence>
<sequence>MCSINVWEVDNDSTSRDRGTTNAIAISDVSPGTNFSSNSSHLLEDQSALCTVVRERIKAVLYHKAVDFRAEVRNEMNDVRIKLKMALNEAKSAANLLIQDQEVKDVAIEYGDYDAIAGTVNCQKEQLVNVYRLLAEVEDYEKKFAELKDKWENFRTNFKGKAIEIINRELEKQRQNSKPEDILDWTYFMPEIIVNDNGYGTSAAAPGSTRVVVKYFE</sequence>
<accession>A0ABP1QDL8</accession>
<feature type="coiled-coil region" evidence="1">
    <location>
        <begin position="130"/>
        <end position="157"/>
    </location>
</feature>